<dbReference type="CDD" id="cd00397">
    <property type="entry name" value="DNA_BRE_C"/>
    <property type="match status" value="1"/>
</dbReference>
<dbReference type="InterPro" id="IPR050090">
    <property type="entry name" value="Tyrosine_recombinase_XerCD"/>
</dbReference>
<dbReference type="SUPFAM" id="SSF56349">
    <property type="entry name" value="DNA breaking-rejoining enzymes"/>
    <property type="match status" value="1"/>
</dbReference>
<evidence type="ECO:0000313" key="6">
    <source>
        <dbReference type="Proteomes" id="UP001460679"/>
    </source>
</evidence>
<evidence type="ECO:0000256" key="1">
    <source>
        <dbReference type="ARBA" id="ARBA00008857"/>
    </source>
</evidence>
<dbReference type="Gene3D" id="1.10.443.10">
    <property type="entry name" value="Intergrase catalytic core"/>
    <property type="match status" value="1"/>
</dbReference>
<evidence type="ECO:0000313" key="5">
    <source>
        <dbReference type="EMBL" id="WXL28614.1"/>
    </source>
</evidence>
<organism evidence="5 6">
    <name type="scientific">[Mycoplasma] gypis</name>
    <dbReference type="NCBI Taxonomy" id="92404"/>
    <lineage>
        <taxon>Bacteria</taxon>
        <taxon>Bacillati</taxon>
        <taxon>Mycoplasmatota</taxon>
        <taxon>Mycoplasmoidales</taxon>
        <taxon>Metamycoplasmataceae</taxon>
        <taxon>Metamycoplasma</taxon>
    </lineage>
</organism>
<dbReference type="Pfam" id="PF00589">
    <property type="entry name" value="Phage_integrase"/>
    <property type="match status" value="2"/>
</dbReference>
<evidence type="ECO:0000256" key="2">
    <source>
        <dbReference type="ARBA" id="ARBA00023125"/>
    </source>
</evidence>
<dbReference type="PANTHER" id="PTHR30349">
    <property type="entry name" value="PHAGE INTEGRASE-RELATED"/>
    <property type="match status" value="1"/>
</dbReference>
<sequence length="252" mass="29601">MIEEYLDYLHSVGRSSKTLELYKIVLTLFEVDKLPASQIAQNILDTKIQVNTKKVYKTIIKSYFKFFNKTKEAQLFERLSVGQVHRKLHTVINQHDILTITKLKENDKPNQRAIKILCLFLFETGIRISELSKLKQVGNNLFVVGGKGNKTRQIFYNLQTYELFKKVYKTKISKLKKPDDWIRYNIHKYIRPDISPHSLRRSFATHLIYNNAPISTVSWLMGHASSVTTLQYIHPTLEQNKNIYEDIMLKHK</sequence>
<keyword evidence="3" id="KW-0233">DNA recombination</keyword>
<evidence type="ECO:0000256" key="3">
    <source>
        <dbReference type="ARBA" id="ARBA00023172"/>
    </source>
</evidence>
<name>A0ABZ2RU25_9BACT</name>
<keyword evidence="6" id="KW-1185">Reference proteome</keyword>
<evidence type="ECO:0000259" key="4">
    <source>
        <dbReference type="PROSITE" id="PS51898"/>
    </source>
</evidence>
<dbReference type="PROSITE" id="PS51898">
    <property type="entry name" value="TYR_RECOMBINASE"/>
    <property type="match status" value="1"/>
</dbReference>
<dbReference type="InterPro" id="IPR013762">
    <property type="entry name" value="Integrase-like_cat_sf"/>
</dbReference>
<dbReference type="RefSeq" id="WP_205498971.1">
    <property type="nucleotide sequence ID" value="NZ_CP148066.1"/>
</dbReference>
<dbReference type="InterPro" id="IPR011010">
    <property type="entry name" value="DNA_brk_join_enz"/>
</dbReference>
<dbReference type="PANTHER" id="PTHR30349:SF41">
    <property type="entry name" value="INTEGRASE_RECOMBINASE PROTEIN MJ0367-RELATED"/>
    <property type="match status" value="1"/>
</dbReference>
<dbReference type="InterPro" id="IPR002104">
    <property type="entry name" value="Integrase_catalytic"/>
</dbReference>
<dbReference type="Proteomes" id="UP001460679">
    <property type="component" value="Chromosome"/>
</dbReference>
<keyword evidence="2" id="KW-0238">DNA-binding</keyword>
<comment type="similarity">
    <text evidence="1">Belongs to the 'phage' integrase family.</text>
</comment>
<feature type="domain" description="Tyr recombinase" evidence="4">
    <location>
        <begin position="87"/>
        <end position="245"/>
    </location>
</feature>
<gene>
    <name evidence="5" type="ORF">WG616_01100</name>
</gene>
<proteinExistence type="inferred from homology"/>
<reference evidence="5" key="1">
    <citation type="submission" date="2024-03" db="EMBL/GenBank/DDBJ databases">
        <title>Complete genome sequence of Mycoplasma gypis type strain B1/T1.</title>
        <authorList>
            <person name="Spergser J."/>
        </authorList>
    </citation>
    <scope>NUCLEOTIDE SEQUENCE [LARGE SCALE GENOMIC DNA]</scope>
    <source>
        <strain evidence="5">B1/T1</strain>
    </source>
</reference>
<protein>
    <submittedName>
        <fullName evidence="5">Tyrosine-type recombinase/integrase</fullName>
    </submittedName>
</protein>
<dbReference type="EMBL" id="CP148066">
    <property type="protein sequence ID" value="WXL28614.1"/>
    <property type="molecule type" value="Genomic_DNA"/>
</dbReference>
<accession>A0ABZ2RU25</accession>